<sequence length="251" mass="27647">MMRSCSPWALLPPAFSVGTAAGLWLVYFIAVDDKKIVPLGSQYRSRNGSLYPPFISIAGNFPPASCIFSQVMNLAAFVGFLIAVLRYFQLKHTVNMAGLNVASLVVFSLGCFGMTLIGNFQLFYQQRIHNLGTSLTFGLGTLFCWIQSYITLKANLRNEGKKVGVIRFLLSASITVCAVLYPLLLSQGIRMPAARCQWALVMFFILFFGTFAVEFRHYTFGVHVACTENSGHPVSTMGTFSELSGSQSDQL</sequence>
<protein>
    <recommendedName>
        <fullName evidence="7">CWH43-like N-terminal domain-containing protein</fullName>
    </recommendedName>
</protein>
<keyword evidence="9" id="KW-1185">Reference proteome</keyword>
<feature type="transmembrane region" description="Helical" evidence="6">
    <location>
        <begin position="135"/>
        <end position="152"/>
    </location>
</feature>
<evidence type="ECO:0000256" key="2">
    <source>
        <dbReference type="ARBA" id="ARBA00006565"/>
    </source>
</evidence>
<evidence type="ECO:0000313" key="8">
    <source>
        <dbReference type="EMBL" id="KAK2818648.1"/>
    </source>
</evidence>
<comment type="caution">
    <text evidence="8">The sequence shown here is derived from an EMBL/GenBank/DDBJ whole genome shotgun (WGS) entry which is preliminary data.</text>
</comment>
<feature type="transmembrane region" description="Helical" evidence="6">
    <location>
        <begin position="100"/>
        <end position="123"/>
    </location>
</feature>
<reference evidence="8" key="1">
    <citation type="submission" date="2023-07" db="EMBL/GenBank/DDBJ databases">
        <title>Chromosome-level Genome Assembly of Striped Snakehead (Channa striata).</title>
        <authorList>
            <person name="Liu H."/>
        </authorList>
    </citation>
    <scope>NUCLEOTIDE SEQUENCE</scope>
    <source>
        <strain evidence="8">Gz</strain>
        <tissue evidence="8">Muscle</tissue>
    </source>
</reference>
<dbReference type="PANTHER" id="PTHR21324:SF7">
    <property type="entry name" value="TRANSMEMBRANE PROTEIN 150C"/>
    <property type="match status" value="1"/>
</dbReference>
<dbReference type="Proteomes" id="UP001187415">
    <property type="component" value="Unassembled WGS sequence"/>
</dbReference>
<evidence type="ECO:0000259" key="7">
    <source>
        <dbReference type="Pfam" id="PF10277"/>
    </source>
</evidence>
<feature type="domain" description="CWH43-like N-terminal" evidence="7">
    <location>
        <begin position="7"/>
        <end position="217"/>
    </location>
</feature>
<dbReference type="GO" id="GO:0005886">
    <property type="term" value="C:plasma membrane"/>
    <property type="evidence" value="ECO:0007669"/>
    <property type="project" value="TreeGrafter"/>
</dbReference>
<keyword evidence="3 6" id="KW-0812">Transmembrane</keyword>
<feature type="transmembrane region" description="Helical" evidence="6">
    <location>
        <begin position="197"/>
        <end position="215"/>
    </location>
</feature>
<keyword evidence="5 6" id="KW-0472">Membrane</keyword>
<feature type="transmembrane region" description="Helical" evidence="6">
    <location>
        <begin position="164"/>
        <end position="185"/>
    </location>
</feature>
<dbReference type="EMBL" id="JAUPFM010000020">
    <property type="protein sequence ID" value="KAK2818648.1"/>
    <property type="molecule type" value="Genomic_DNA"/>
</dbReference>
<dbReference type="PANTHER" id="PTHR21324">
    <property type="entry name" value="FASTING-INDUCIBLE INTEGRAL MEMBRANE PROTEIN TM6P1-RELATED"/>
    <property type="match status" value="1"/>
</dbReference>
<evidence type="ECO:0000256" key="1">
    <source>
        <dbReference type="ARBA" id="ARBA00004127"/>
    </source>
</evidence>
<proteinExistence type="inferred from homology"/>
<evidence type="ECO:0000256" key="5">
    <source>
        <dbReference type="ARBA" id="ARBA00023136"/>
    </source>
</evidence>
<comment type="subcellular location">
    <subcellularLocation>
        <location evidence="1">Endomembrane system</location>
        <topology evidence="1">Multi-pass membrane protein</topology>
    </subcellularLocation>
</comment>
<dbReference type="GO" id="GO:0012505">
    <property type="term" value="C:endomembrane system"/>
    <property type="evidence" value="ECO:0007669"/>
    <property type="project" value="UniProtKB-SubCell"/>
</dbReference>
<dbReference type="AlphaFoldDB" id="A0AA88IL00"/>
<feature type="transmembrane region" description="Helical" evidence="6">
    <location>
        <begin position="67"/>
        <end position="88"/>
    </location>
</feature>
<dbReference type="InterPro" id="IPR019402">
    <property type="entry name" value="CWH43_N"/>
</dbReference>
<dbReference type="InterPro" id="IPR050911">
    <property type="entry name" value="DRAM/TMEM150_Autophagy_Mod"/>
</dbReference>
<organism evidence="8 9">
    <name type="scientific">Channa striata</name>
    <name type="common">Snakehead murrel</name>
    <name type="synonym">Ophicephalus striatus</name>
    <dbReference type="NCBI Taxonomy" id="64152"/>
    <lineage>
        <taxon>Eukaryota</taxon>
        <taxon>Metazoa</taxon>
        <taxon>Chordata</taxon>
        <taxon>Craniata</taxon>
        <taxon>Vertebrata</taxon>
        <taxon>Euteleostomi</taxon>
        <taxon>Actinopterygii</taxon>
        <taxon>Neopterygii</taxon>
        <taxon>Teleostei</taxon>
        <taxon>Neoteleostei</taxon>
        <taxon>Acanthomorphata</taxon>
        <taxon>Anabantaria</taxon>
        <taxon>Anabantiformes</taxon>
        <taxon>Channoidei</taxon>
        <taxon>Channidae</taxon>
        <taxon>Channa</taxon>
    </lineage>
</organism>
<evidence type="ECO:0000256" key="3">
    <source>
        <dbReference type="ARBA" id="ARBA00022692"/>
    </source>
</evidence>
<evidence type="ECO:0000313" key="9">
    <source>
        <dbReference type="Proteomes" id="UP001187415"/>
    </source>
</evidence>
<evidence type="ECO:0000256" key="4">
    <source>
        <dbReference type="ARBA" id="ARBA00022989"/>
    </source>
</evidence>
<keyword evidence="4 6" id="KW-1133">Transmembrane helix</keyword>
<name>A0AA88IL00_CHASR</name>
<evidence type="ECO:0000256" key="6">
    <source>
        <dbReference type="SAM" id="Phobius"/>
    </source>
</evidence>
<comment type="similarity">
    <text evidence="2">Belongs to the DRAM/TMEM150 family.</text>
</comment>
<gene>
    <name evidence="8" type="ORF">Q5P01_024209</name>
</gene>
<feature type="transmembrane region" description="Helical" evidence="6">
    <location>
        <begin position="7"/>
        <end position="30"/>
    </location>
</feature>
<accession>A0AA88IL00</accession>
<dbReference type="Pfam" id="PF10277">
    <property type="entry name" value="Frag1"/>
    <property type="match status" value="1"/>
</dbReference>